<organism evidence="1">
    <name type="scientific">Siphoviridae sp. ctj6w2</name>
    <dbReference type="NCBI Taxonomy" id="2827919"/>
    <lineage>
        <taxon>Viruses</taxon>
        <taxon>Duplodnaviria</taxon>
        <taxon>Heunggongvirae</taxon>
        <taxon>Uroviricota</taxon>
        <taxon>Caudoviricetes</taxon>
    </lineage>
</organism>
<accession>A0A8S5T859</accession>
<proteinExistence type="predicted"/>
<dbReference type="EMBL" id="BK032767">
    <property type="protein sequence ID" value="DAF59304.1"/>
    <property type="molecule type" value="Genomic_DNA"/>
</dbReference>
<name>A0A8S5T859_9CAUD</name>
<evidence type="ECO:0000313" key="1">
    <source>
        <dbReference type="EMBL" id="DAF59304.1"/>
    </source>
</evidence>
<reference evidence="1" key="1">
    <citation type="journal article" date="2021" name="Proc. Natl. Acad. Sci. U.S.A.">
        <title>A Catalog of Tens of Thousands of Viruses from Human Metagenomes Reveals Hidden Associations with Chronic Diseases.</title>
        <authorList>
            <person name="Tisza M.J."/>
            <person name="Buck C.B."/>
        </authorList>
    </citation>
    <scope>NUCLEOTIDE SEQUENCE</scope>
    <source>
        <strain evidence="1">Ctj6w2</strain>
    </source>
</reference>
<protein>
    <submittedName>
        <fullName evidence="1">Uncharacterized protein</fullName>
    </submittedName>
</protein>
<sequence>MIFTDDELRTLKGILIVEKSDLIDLISKVDKADKKELKHELDNVETIMKKLNF</sequence>